<dbReference type="Gene3D" id="3.30.160.270">
    <property type="match status" value="1"/>
</dbReference>
<dbReference type="GO" id="GO:0016740">
    <property type="term" value="F:transferase activity"/>
    <property type="evidence" value="ECO:0007669"/>
    <property type="project" value="UniProtKB-KW"/>
</dbReference>
<dbReference type="RefSeq" id="WP_085264416.1">
    <property type="nucleotide sequence ID" value="NZ_JACKVG010000012.1"/>
</dbReference>
<gene>
    <name evidence="2" type="ORF">AWC16_10425</name>
</gene>
<evidence type="ECO:0000256" key="1">
    <source>
        <dbReference type="ARBA" id="ARBA00022679"/>
    </source>
</evidence>
<evidence type="ECO:0000313" key="3">
    <source>
        <dbReference type="Proteomes" id="UP000193866"/>
    </source>
</evidence>
<dbReference type="Proteomes" id="UP000193866">
    <property type="component" value="Unassembled WGS sequence"/>
</dbReference>
<evidence type="ECO:0000313" key="2">
    <source>
        <dbReference type="EMBL" id="ORW11506.1"/>
    </source>
</evidence>
<name>A0A1X1YK66_9MYCO</name>
<organism evidence="2 3">
    <name type="scientific">Mycolicibacter longobardus</name>
    <dbReference type="NCBI Taxonomy" id="1108812"/>
    <lineage>
        <taxon>Bacteria</taxon>
        <taxon>Bacillati</taxon>
        <taxon>Actinomycetota</taxon>
        <taxon>Actinomycetes</taxon>
        <taxon>Mycobacteriales</taxon>
        <taxon>Mycobacteriaceae</taxon>
        <taxon>Mycolicibacter</taxon>
    </lineage>
</organism>
<protein>
    <submittedName>
        <fullName evidence="2">Homocitrate synthase</fullName>
    </submittedName>
</protein>
<reference evidence="2 3" key="1">
    <citation type="submission" date="2016-01" db="EMBL/GenBank/DDBJ databases">
        <title>The new phylogeny of the genus Mycobacterium.</title>
        <authorList>
            <person name="Tarcisio F."/>
            <person name="Conor M."/>
            <person name="Antonella G."/>
            <person name="Elisabetta G."/>
            <person name="Giulia F.S."/>
            <person name="Sara T."/>
            <person name="Anna F."/>
            <person name="Clotilde B."/>
            <person name="Roberto B."/>
            <person name="Veronica D.S."/>
            <person name="Fabio R."/>
            <person name="Monica P."/>
            <person name="Olivier J."/>
            <person name="Enrico T."/>
            <person name="Nicola S."/>
        </authorList>
    </citation>
    <scope>NUCLEOTIDE SEQUENCE [LARGE SCALE GENOMIC DNA]</scope>
    <source>
        <strain evidence="2 3">DSM 45394</strain>
    </source>
</reference>
<dbReference type="EMBL" id="LQPG01000017">
    <property type="protein sequence ID" value="ORW11506.1"/>
    <property type="molecule type" value="Genomic_DNA"/>
</dbReference>
<proteinExistence type="predicted"/>
<accession>A0A1X1YK66</accession>
<keyword evidence="3" id="KW-1185">Reference proteome</keyword>
<comment type="caution">
    <text evidence="2">The sequence shown here is derived from an EMBL/GenBank/DDBJ whole genome shotgun (WGS) entry which is preliminary data.</text>
</comment>
<dbReference type="OrthoDB" id="4773719at2"/>
<dbReference type="STRING" id="1108812.AWC16_10425"/>
<dbReference type="SUPFAM" id="SSF110921">
    <property type="entry name" value="2-isopropylmalate synthase LeuA, allosteric (dimerisation) domain"/>
    <property type="match status" value="1"/>
</dbReference>
<sequence length="159" mass="16914">MTSTSFADRFTTRLPRELRDQGAQLTWEGFVAAYGHATGPLRVGRWRCLDSERPGSRLGLQSRTYQATIAVGDRSGTCTAAAYGPLAALTEMLYERGITLEILGFHQLGCGDETATFIHGSNGRETAWAVGFAPDAGGSVVEAVVTCVNRLLTATAAGE</sequence>
<keyword evidence="1" id="KW-0808">Transferase</keyword>
<dbReference type="AlphaFoldDB" id="A0A1X1YK66"/>
<dbReference type="InterPro" id="IPR036230">
    <property type="entry name" value="LeuA_allosteric_dom_sf"/>
</dbReference>